<evidence type="ECO:0000313" key="1">
    <source>
        <dbReference type="EMBL" id="GAG39289.1"/>
    </source>
</evidence>
<sequence>MIKERFTVQGLRFKVKQGIEIKNPISQNESWGFHYSNTTAS</sequence>
<comment type="caution">
    <text evidence="1">The sequence shown here is derived from an EMBL/GenBank/DDBJ whole genome shotgun (WGS) entry which is preliminary data.</text>
</comment>
<proteinExistence type="predicted"/>
<reference evidence="1" key="1">
    <citation type="journal article" date="2014" name="Front. Microbiol.">
        <title>High frequency of phylogenetically diverse reductive dehalogenase-homologous genes in deep subseafloor sedimentary metagenomes.</title>
        <authorList>
            <person name="Kawai M."/>
            <person name="Futagami T."/>
            <person name="Toyoda A."/>
            <person name="Takaki Y."/>
            <person name="Nishi S."/>
            <person name="Hori S."/>
            <person name="Arai W."/>
            <person name="Tsubouchi T."/>
            <person name="Morono Y."/>
            <person name="Uchiyama I."/>
            <person name="Ito T."/>
            <person name="Fujiyama A."/>
            <person name="Inagaki F."/>
            <person name="Takami H."/>
        </authorList>
    </citation>
    <scope>NUCLEOTIDE SEQUENCE</scope>
    <source>
        <strain evidence="1">Expedition CK06-06</strain>
    </source>
</reference>
<name>X0X7S2_9ZZZZ</name>
<accession>X0X7S2</accession>
<gene>
    <name evidence="1" type="ORF">S01H1_72943</name>
</gene>
<protein>
    <submittedName>
        <fullName evidence="1">Uncharacterized protein</fullName>
    </submittedName>
</protein>
<dbReference type="EMBL" id="BARS01048701">
    <property type="protein sequence ID" value="GAG39289.1"/>
    <property type="molecule type" value="Genomic_DNA"/>
</dbReference>
<dbReference type="AlphaFoldDB" id="X0X7S2"/>
<organism evidence="1">
    <name type="scientific">marine sediment metagenome</name>
    <dbReference type="NCBI Taxonomy" id="412755"/>
    <lineage>
        <taxon>unclassified sequences</taxon>
        <taxon>metagenomes</taxon>
        <taxon>ecological metagenomes</taxon>
    </lineage>
</organism>